<keyword evidence="2" id="KW-1185">Reference proteome</keyword>
<evidence type="ECO:0000313" key="2">
    <source>
        <dbReference type="Proteomes" id="UP001458880"/>
    </source>
</evidence>
<protein>
    <submittedName>
        <fullName evidence="1">Uncharacterized protein</fullName>
    </submittedName>
</protein>
<reference evidence="1 2" key="1">
    <citation type="journal article" date="2024" name="BMC Genomics">
        <title>De novo assembly and annotation of Popillia japonica's genome with initial clues to its potential as an invasive pest.</title>
        <authorList>
            <person name="Cucini C."/>
            <person name="Boschi S."/>
            <person name="Funari R."/>
            <person name="Cardaioli E."/>
            <person name="Iannotti N."/>
            <person name="Marturano G."/>
            <person name="Paoli F."/>
            <person name="Bruttini M."/>
            <person name="Carapelli A."/>
            <person name="Frati F."/>
            <person name="Nardi F."/>
        </authorList>
    </citation>
    <scope>NUCLEOTIDE SEQUENCE [LARGE SCALE GENOMIC DNA]</scope>
    <source>
        <strain evidence="1">DMR45628</strain>
    </source>
</reference>
<accession>A0AAW1NJN1</accession>
<organism evidence="1 2">
    <name type="scientific">Popillia japonica</name>
    <name type="common">Japanese beetle</name>
    <dbReference type="NCBI Taxonomy" id="7064"/>
    <lineage>
        <taxon>Eukaryota</taxon>
        <taxon>Metazoa</taxon>
        <taxon>Ecdysozoa</taxon>
        <taxon>Arthropoda</taxon>
        <taxon>Hexapoda</taxon>
        <taxon>Insecta</taxon>
        <taxon>Pterygota</taxon>
        <taxon>Neoptera</taxon>
        <taxon>Endopterygota</taxon>
        <taxon>Coleoptera</taxon>
        <taxon>Polyphaga</taxon>
        <taxon>Scarabaeiformia</taxon>
        <taxon>Scarabaeidae</taxon>
        <taxon>Rutelinae</taxon>
        <taxon>Popillia</taxon>
    </lineage>
</organism>
<comment type="caution">
    <text evidence="1">The sequence shown here is derived from an EMBL/GenBank/DDBJ whole genome shotgun (WGS) entry which is preliminary data.</text>
</comment>
<gene>
    <name evidence="1" type="ORF">QE152_g569</name>
</gene>
<dbReference type="EMBL" id="JASPKY010000003">
    <property type="protein sequence ID" value="KAK9758906.1"/>
    <property type="molecule type" value="Genomic_DNA"/>
</dbReference>
<dbReference type="AlphaFoldDB" id="A0AAW1NJN1"/>
<sequence>MIYKSKQVAISLNYRLSVHRGSTYNSGFVLFRTTFSRLYVYASSERCDDVYADIGGNQPEDIGVEQISCSVAGAEAHVNIPKNAAT</sequence>
<proteinExistence type="predicted"/>
<name>A0AAW1NJN1_POPJA</name>
<evidence type="ECO:0000313" key="1">
    <source>
        <dbReference type="EMBL" id="KAK9758906.1"/>
    </source>
</evidence>
<dbReference type="Proteomes" id="UP001458880">
    <property type="component" value="Unassembled WGS sequence"/>
</dbReference>